<dbReference type="AlphaFoldDB" id="A0A175YCN7"/>
<accession>A0A175YCN7</accession>
<reference evidence="2" key="2">
    <citation type="submission" date="2022-03" db="EMBL/GenBank/DDBJ databases">
        <title>Draft title - Genomic analysis of global carrot germplasm unveils the trajectory of domestication and the origin of high carotenoid orange carrot.</title>
        <authorList>
            <person name="Iorizzo M."/>
            <person name="Ellison S."/>
            <person name="Senalik D."/>
            <person name="Macko-Podgorni A."/>
            <person name="Grzebelus D."/>
            <person name="Bostan H."/>
            <person name="Rolling W."/>
            <person name="Curaba J."/>
            <person name="Simon P."/>
        </authorList>
    </citation>
    <scope>NUCLEOTIDE SEQUENCE</scope>
    <source>
        <tissue evidence="2">Leaf</tissue>
    </source>
</reference>
<dbReference type="Proteomes" id="UP000077755">
    <property type="component" value="Chromosome 9"/>
</dbReference>
<proteinExistence type="predicted"/>
<reference evidence="1" key="1">
    <citation type="journal article" date="2016" name="Nat. Genet.">
        <title>A high-quality carrot genome assembly provides new insights into carotenoid accumulation and asterid genome evolution.</title>
        <authorList>
            <person name="Iorizzo M."/>
            <person name="Ellison S."/>
            <person name="Senalik D."/>
            <person name="Zeng P."/>
            <person name="Satapoomin P."/>
            <person name="Huang J."/>
            <person name="Bowman M."/>
            <person name="Iovene M."/>
            <person name="Sanseverino W."/>
            <person name="Cavagnaro P."/>
            <person name="Yildiz M."/>
            <person name="Macko-Podgorni A."/>
            <person name="Moranska E."/>
            <person name="Grzebelus E."/>
            <person name="Grzebelus D."/>
            <person name="Ashrafi H."/>
            <person name="Zheng Z."/>
            <person name="Cheng S."/>
            <person name="Spooner D."/>
            <person name="Van Deynze A."/>
            <person name="Simon P."/>
        </authorList>
    </citation>
    <scope>NUCLEOTIDE SEQUENCE [LARGE SCALE GENOMIC DNA]</scope>
    <source>
        <tissue evidence="1">Leaf</tissue>
    </source>
</reference>
<sequence length="88" mass="9405">MHTCPSYFAKNSCKPEPCNVSSSGKSSKNAGGNAAAIFSVEIERYQKSADCSDPKMSTSASSQAAANIALVGIVCMDFWEDFVKLKQM</sequence>
<evidence type="ECO:0000313" key="1">
    <source>
        <dbReference type="EMBL" id="KZM81366.1"/>
    </source>
</evidence>
<gene>
    <name evidence="1" type="ORF">DCAR_028979</name>
    <name evidence="2" type="ORF">DCAR_0933294</name>
</gene>
<dbReference type="EMBL" id="LNRQ01000009">
    <property type="protein sequence ID" value="KZM81366.1"/>
    <property type="molecule type" value="Genomic_DNA"/>
</dbReference>
<keyword evidence="3" id="KW-1185">Reference proteome</keyword>
<protein>
    <submittedName>
        <fullName evidence="1">Uncharacterized protein</fullName>
    </submittedName>
</protein>
<organism evidence="1">
    <name type="scientific">Daucus carota subsp. sativus</name>
    <name type="common">Carrot</name>
    <dbReference type="NCBI Taxonomy" id="79200"/>
    <lineage>
        <taxon>Eukaryota</taxon>
        <taxon>Viridiplantae</taxon>
        <taxon>Streptophyta</taxon>
        <taxon>Embryophyta</taxon>
        <taxon>Tracheophyta</taxon>
        <taxon>Spermatophyta</taxon>
        <taxon>Magnoliopsida</taxon>
        <taxon>eudicotyledons</taxon>
        <taxon>Gunneridae</taxon>
        <taxon>Pentapetalae</taxon>
        <taxon>asterids</taxon>
        <taxon>campanulids</taxon>
        <taxon>Apiales</taxon>
        <taxon>Apiaceae</taxon>
        <taxon>Apioideae</taxon>
        <taxon>Scandiceae</taxon>
        <taxon>Daucinae</taxon>
        <taxon>Daucus</taxon>
        <taxon>Daucus sect. Daucus</taxon>
    </lineage>
</organism>
<dbReference type="Gramene" id="KZM81366">
    <property type="protein sequence ID" value="KZM81366"/>
    <property type="gene ID" value="DCAR_028979"/>
</dbReference>
<dbReference type="EMBL" id="CP093351">
    <property type="protein sequence ID" value="WOH13783.1"/>
    <property type="molecule type" value="Genomic_DNA"/>
</dbReference>
<evidence type="ECO:0000313" key="3">
    <source>
        <dbReference type="Proteomes" id="UP000077755"/>
    </source>
</evidence>
<name>A0A175YCN7_DAUCS</name>
<evidence type="ECO:0000313" key="2">
    <source>
        <dbReference type="EMBL" id="WOH13783.1"/>
    </source>
</evidence>